<feature type="transmembrane region" description="Helical" evidence="1">
    <location>
        <begin position="6"/>
        <end position="29"/>
    </location>
</feature>
<proteinExistence type="predicted"/>
<keyword evidence="3" id="KW-1185">Reference proteome</keyword>
<reference evidence="2 3" key="1">
    <citation type="journal article" date="2024" name="Plant Biotechnol. J.">
        <title>Dendrobium thyrsiflorum genome and its molecular insights into genes involved in important horticultural traits.</title>
        <authorList>
            <person name="Chen B."/>
            <person name="Wang J.Y."/>
            <person name="Zheng P.J."/>
            <person name="Li K.L."/>
            <person name="Liang Y.M."/>
            <person name="Chen X.F."/>
            <person name="Zhang C."/>
            <person name="Zhao X."/>
            <person name="He X."/>
            <person name="Zhang G.Q."/>
            <person name="Liu Z.J."/>
            <person name="Xu Q."/>
        </authorList>
    </citation>
    <scope>NUCLEOTIDE SEQUENCE [LARGE SCALE GENOMIC DNA]</scope>
    <source>
        <strain evidence="2">GZMU011</strain>
    </source>
</reference>
<protein>
    <submittedName>
        <fullName evidence="2">Uncharacterized protein</fullName>
    </submittedName>
</protein>
<dbReference type="EMBL" id="JANQDX010000011">
    <property type="protein sequence ID" value="KAL0916202.1"/>
    <property type="molecule type" value="Genomic_DNA"/>
</dbReference>
<dbReference type="Proteomes" id="UP001552299">
    <property type="component" value="Unassembled WGS sequence"/>
</dbReference>
<sequence length="131" mass="14622">MGFKGVWWGFHLVALVILHLSTIIVKVYLDGGFGKKKISLVSKDPTPLPHRGRNSHKIKTIHLAAPGSRTGDSTIPRLQIKCCNVMLLSTTNTNELEKQWDCLLQLCSSPLVQMVPFISKQLSTKLYDVSH</sequence>
<name>A0ABD0UTQ8_DENTH</name>
<dbReference type="AlphaFoldDB" id="A0ABD0UTQ8"/>
<keyword evidence="1" id="KW-0472">Membrane</keyword>
<evidence type="ECO:0000256" key="1">
    <source>
        <dbReference type="SAM" id="Phobius"/>
    </source>
</evidence>
<evidence type="ECO:0000313" key="2">
    <source>
        <dbReference type="EMBL" id="KAL0916202.1"/>
    </source>
</evidence>
<comment type="caution">
    <text evidence="2">The sequence shown here is derived from an EMBL/GenBank/DDBJ whole genome shotgun (WGS) entry which is preliminary data.</text>
</comment>
<gene>
    <name evidence="2" type="ORF">M5K25_013694</name>
</gene>
<accession>A0ABD0UTQ8</accession>
<organism evidence="2 3">
    <name type="scientific">Dendrobium thyrsiflorum</name>
    <name type="common">Pinecone-like raceme dendrobium</name>
    <name type="synonym">Orchid</name>
    <dbReference type="NCBI Taxonomy" id="117978"/>
    <lineage>
        <taxon>Eukaryota</taxon>
        <taxon>Viridiplantae</taxon>
        <taxon>Streptophyta</taxon>
        <taxon>Embryophyta</taxon>
        <taxon>Tracheophyta</taxon>
        <taxon>Spermatophyta</taxon>
        <taxon>Magnoliopsida</taxon>
        <taxon>Liliopsida</taxon>
        <taxon>Asparagales</taxon>
        <taxon>Orchidaceae</taxon>
        <taxon>Epidendroideae</taxon>
        <taxon>Malaxideae</taxon>
        <taxon>Dendrobiinae</taxon>
        <taxon>Dendrobium</taxon>
    </lineage>
</organism>
<evidence type="ECO:0000313" key="3">
    <source>
        <dbReference type="Proteomes" id="UP001552299"/>
    </source>
</evidence>
<keyword evidence="1" id="KW-1133">Transmembrane helix</keyword>
<keyword evidence="1" id="KW-0812">Transmembrane</keyword>